<dbReference type="SMART" id="SM00298">
    <property type="entry name" value="CHROMO"/>
    <property type="match status" value="1"/>
</dbReference>
<dbReference type="InterPro" id="IPR023780">
    <property type="entry name" value="Chromo_domain"/>
</dbReference>
<dbReference type="Pfam" id="PF00385">
    <property type="entry name" value="Chromo"/>
    <property type="match status" value="1"/>
</dbReference>
<evidence type="ECO:0000313" key="5">
    <source>
        <dbReference type="Proteomes" id="UP000830375"/>
    </source>
</evidence>
<reference evidence="4 5" key="1">
    <citation type="submission" date="2022-01" db="EMBL/GenBank/DDBJ databases">
        <title>A high-quality chromosome-level genome assembly of rohu carp, Labeo rohita.</title>
        <authorList>
            <person name="Arick M.A. II"/>
            <person name="Hsu C.-Y."/>
            <person name="Magbanua Z."/>
            <person name="Pechanova O."/>
            <person name="Grover C."/>
            <person name="Miller E."/>
            <person name="Thrash A."/>
            <person name="Ezzel L."/>
            <person name="Alam S."/>
            <person name="Benzie J."/>
            <person name="Hamilton M."/>
            <person name="Karsi A."/>
            <person name="Lawrence M.L."/>
            <person name="Peterson D.G."/>
        </authorList>
    </citation>
    <scope>NUCLEOTIDE SEQUENCE [LARGE SCALE GENOMIC DNA]</scope>
    <source>
        <strain evidence="5">BAU-BD-2019</strain>
        <tissue evidence="4">Blood</tissue>
    </source>
</reference>
<dbReference type="SUPFAM" id="SSF54160">
    <property type="entry name" value="Chromo domain-like"/>
    <property type="match status" value="1"/>
</dbReference>
<sequence length="171" mass="19126">MVTLAGGSQIPLRSHHRSQEPAIPERSQALYLQTSSMLCLFARSNGHYTKIDPGESIYTVNQILDPRGQLKYLVDWEGYSPEERSWVNRDDILYPALLSDFHHLHPDHPAPREHGCPRCRLRASGDAHGGGGTVTDPPAMPPLKHHATSSTHQFYFTRVLITSTYSQSPST</sequence>
<evidence type="ECO:0000256" key="2">
    <source>
        <dbReference type="SAM" id="MobiDB-lite"/>
    </source>
</evidence>
<feature type="region of interest" description="Disordered" evidence="2">
    <location>
        <begin position="1"/>
        <end position="23"/>
    </location>
</feature>
<keyword evidence="5" id="KW-1185">Reference proteome</keyword>
<evidence type="ECO:0000313" key="4">
    <source>
        <dbReference type="EMBL" id="KAI2644702.1"/>
    </source>
</evidence>
<feature type="domain" description="Chromo" evidence="3">
    <location>
        <begin position="58"/>
        <end position="113"/>
    </location>
</feature>
<name>A0ABQ8L1S8_LABRO</name>
<dbReference type="PROSITE" id="PS50013">
    <property type="entry name" value="CHROMO_2"/>
    <property type="match status" value="1"/>
</dbReference>
<dbReference type="Proteomes" id="UP000830375">
    <property type="component" value="Unassembled WGS sequence"/>
</dbReference>
<comment type="subcellular location">
    <subcellularLocation>
        <location evidence="1">Nucleus</location>
    </subcellularLocation>
</comment>
<feature type="region of interest" description="Disordered" evidence="2">
    <location>
        <begin position="127"/>
        <end position="146"/>
    </location>
</feature>
<dbReference type="EMBL" id="JACTAM010002457">
    <property type="protein sequence ID" value="KAI2644702.1"/>
    <property type="molecule type" value="Genomic_DNA"/>
</dbReference>
<gene>
    <name evidence="4" type="ORF">H4Q32_027128</name>
</gene>
<dbReference type="InterPro" id="IPR016197">
    <property type="entry name" value="Chromo-like_dom_sf"/>
</dbReference>
<dbReference type="InterPro" id="IPR000953">
    <property type="entry name" value="Chromo/chromo_shadow_dom"/>
</dbReference>
<evidence type="ECO:0000259" key="3">
    <source>
        <dbReference type="PROSITE" id="PS50013"/>
    </source>
</evidence>
<proteinExistence type="predicted"/>
<dbReference type="Gene3D" id="2.40.50.40">
    <property type="match status" value="1"/>
</dbReference>
<accession>A0ABQ8L1S8</accession>
<organism evidence="4 5">
    <name type="scientific">Labeo rohita</name>
    <name type="common">Indian major carp</name>
    <name type="synonym">Cyprinus rohita</name>
    <dbReference type="NCBI Taxonomy" id="84645"/>
    <lineage>
        <taxon>Eukaryota</taxon>
        <taxon>Metazoa</taxon>
        <taxon>Chordata</taxon>
        <taxon>Craniata</taxon>
        <taxon>Vertebrata</taxon>
        <taxon>Euteleostomi</taxon>
        <taxon>Actinopterygii</taxon>
        <taxon>Neopterygii</taxon>
        <taxon>Teleostei</taxon>
        <taxon>Ostariophysi</taxon>
        <taxon>Cypriniformes</taxon>
        <taxon>Cyprinidae</taxon>
        <taxon>Labeoninae</taxon>
        <taxon>Labeonini</taxon>
        <taxon>Labeo</taxon>
    </lineage>
</organism>
<evidence type="ECO:0000256" key="1">
    <source>
        <dbReference type="ARBA" id="ARBA00004123"/>
    </source>
</evidence>
<comment type="caution">
    <text evidence="4">The sequence shown here is derived from an EMBL/GenBank/DDBJ whole genome shotgun (WGS) entry which is preliminary data.</text>
</comment>
<protein>
    <recommendedName>
        <fullName evidence="3">Chromo domain-containing protein</fullName>
    </recommendedName>
</protein>